<dbReference type="SUPFAM" id="SSF53955">
    <property type="entry name" value="Lysozyme-like"/>
    <property type="match status" value="1"/>
</dbReference>
<protein>
    <submittedName>
        <fullName evidence="3">Lytic transglycosylase domain-containing protein</fullName>
    </submittedName>
</protein>
<reference evidence="3 4" key="1">
    <citation type="submission" date="2019-03" db="EMBL/GenBank/DDBJ databases">
        <title>Genomics of glacier-inhabiting Cryobacterium strains.</title>
        <authorList>
            <person name="Liu Q."/>
            <person name="Xin Y.-H."/>
        </authorList>
    </citation>
    <scope>NUCLEOTIDE SEQUENCE [LARGE SCALE GENOMIC DNA]</scope>
    <source>
        <strain evidence="3 4">Hh14</strain>
    </source>
</reference>
<comment type="caution">
    <text evidence="3">The sequence shown here is derived from an EMBL/GenBank/DDBJ whole genome shotgun (WGS) entry which is preliminary data.</text>
</comment>
<name>A0A4R9AAQ2_9MICO</name>
<dbReference type="Proteomes" id="UP000297447">
    <property type="component" value="Unassembled WGS sequence"/>
</dbReference>
<evidence type="ECO:0000313" key="3">
    <source>
        <dbReference type="EMBL" id="TFD55313.1"/>
    </source>
</evidence>
<accession>A0A4R9AAQ2</accession>
<evidence type="ECO:0000313" key="4">
    <source>
        <dbReference type="Proteomes" id="UP000297447"/>
    </source>
</evidence>
<dbReference type="OrthoDB" id="9766277at2"/>
<gene>
    <name evidence="3" type="ORF">E3T55_02050</name>
</gene>
<dbReference type="AlphaFoldDB" id="A0A4R9AAQ2"/>
<keyword evidence="4" id="KW-1185">Reference proteome</keyword>
<feature type="region of interest" description="Disordered" evidence="1">
    <location>
        <begin position="101"/>
        <end position="125"/>
    </location>
</feature>
<dbReference type="EMBL" id="SOHE01000013">
    <property type="protein sequence ID" value="TFD55313.1"/>
    <property type="molecule type" value="Genomic_DNA"/>
</dbReference>
<keyword evidence="2" id="KW-0812">Transmembrane</keyword>
<dbReference type="InterPro" id="IPR023346">
    <property type="entry name" value="Lysozyme-like_dom_sf"/>
</dbReference>
<sequence>MESSTAPRGARIRRTRSKAKASQVLFAFTAASAFVLVTIVDPYSGATASPYFQIAPTVVDRFDGQNTQTLAIAGGFTNTVTRDGFAVTEIVPEPEPVVVASVPEQSDDSEADAAEPKVYTAPPAAVPDPGSAKAYAYTAIASRGWGEEQYNCLVSLWQKESGWNVAAMNSSSGAYGIPQSLPGSKMSSAGSDWETNAGTQIEWGLGYITDRYGSPCGAWAKSQNSGWY</sequence>
<organism evidence="3 4">
    <name type="scientific">Cryobacterium frigoriphilum</name>
    <dbReference type="NCBI Taxonomy" id="1259150"/>
    <lineage>
        <taxon>Bacteria</taxon>
        <taxon>Bacillati</taxon>
        <taxon>Actinomycetota</taxon>
        <taxon>Actinomycetes</taxon>
        <taxon>Micrococcales</taxon>
        <taxon>Microbacteriaceae</taxon>
        <taxon>Cryobacterium</taxon>
    </lineage>
</organism>
<proteinExistence type="predicted"/>
<evidence type="ECO:0000256" key="1">
    <source>
        <dbReference type="SAM" id="MobiDB-lite"/>
    </source>
</evidence>
<feature type="transmembrane region" description="Helical" evidence="2">
    <location>
        <begin position="21"/>
        <end position="40"/>
    </location>
</feature>
<keyword evidence="2" id="KW-1133">Transmembrane helix</keyword>
<keyword evidence="2" id="KW-0472">Membrane</keyword>
<evidence type="ECO:0000256" key="2">
    <source>
        <dbReference type="SAM" id="Phobius"/>
    </source>
</evidence>